<reference evidence="2 3" key="1">
    <citation type="submission" date="2024-01" db="EMBL/GenBank/DDBJ databases">
        <authorList>
            <person name="Waweru B."/>
        </authorList>
    </citation>
    <scope>NUCLEOTIDE SEQUENCE [LARGE SCALE GENOMIC DNA]</scope>
</reference>
<dbReference type="PANTHER" id="PTHR35481">
    <property type="entry name" value="DNA-DIRECTED RNA POLYMERASE SUBUNIT ALPHA"/>
    <property type="match status" value="1"/>
</dbReference>
<dbReference type="EMBL" id="CAWUPB010001160">
    <property type="protein sequence ID" value="CAK7341303.1"/>
    <property type="molecule type" value="Genomic_DNA"/>
</dbReference>
<sequence length="379" mass="43482">MAYVPPHKRYTKYVGRSSPFPESLAPLFKRNMNLRASNFNKDRSGKIVYADHAISKWFAVGLDDDDQFPPYVHLKPISFEFFERKNGEKPLVLVNSPVTEENSEPERNWSRSPWEIIAEKVKKELLSSFENLKSETDCQSLEKVKPTLVARLGKFLFHGSHSMSLESVNKIQVEEAILRQLKRSFYTNIPSSYMENITDGVVPVIGVDFEEEKDIYHVKLSDNTRPDATVSCKCSVTENKKLLLYKVELNQVRQMVVDISCLDKNLDLRLMLCTKRILTTLTDDEMNSIRDLINSAVLDSDTKGGLRWSLGKASSGGRYSVVGVWHTITKAYKSSSFRLKVRHADRFYFRSGNGEATREIYLKLRRVVSEIQASSFDWL</sequence>
<accession>A0AAV1S0K1</accession>
<evidence type="ECO:0000259" key="1">
    <source>
        <dbReference type="Pfam" id="PF25475"/>
    </source>
</evidence>
<dbReference type="Pfam" id="PF25475">
    <property type="entry name" value="DUF7903"/>
    <property type="match status" value="1"/>
</dbReference>
<dbReference type="AlphaFoldDB" id="A0AAV1S0K1"/>
<comment type="caution">
    <text evidence="2">The sequence shown here is derived from an EMBL/GenBank/DDBJ whole genome shotgun (WGS) entry which is preliminary data.</text>
</comment>
<dbReference type="PANTHER" id="PTHR35481:SF1">
    <property type="entry name" value="DNA-DIRECTED RNA POLYMERASE SUBUNIT ALPHA"/>
    <property type="match status" value="1"/>
</dbReference>
<proteinExistence type="predicted"/>
<evidence type="ECO:0000313" key="3">
    <source>
        <dbReference type="Proteomes" id="UP001314170"/>
    </source>
</evidence>
<evidence type="ECO:0000313" key="2">
    <source>
        <dbReference type="EMBL" id="CAK7341303.1"/>
    </source>
</evidence>
<gene>
    <name evidence="2" type="ORF">DCAF_LOCUS16217</name>
</gene>
<feature type="domain" description="DUF7903" evidence="1">
    <location>
        <begin position="42"/>
        <end position="376"/>
    </location>
</feature>
<dbReference type="InterPro" id="IPR057225">
    <property type="entry name" value="DUF7903"/>
</dbReference>
<keyword evidence="3" id="KW-1185">Reference proteome</keyword>
<dbReference type="Proteomes" id="UP001314170">
    <property type="component" value="Unassembled WGS sequence"/>
</dbReference>
<protein>
    <recommendedName>
        <fullName evidence="1">DUF7903 domain-containing protein</fullName>
    </recommendedName>
</protein>
<name>A0AAV1S0K1_9ROSI</name>
<organism evidence="2 3">
    <name type="scientific">Dovyalis caffra</name>
    <dbReference type="NCBI Taxonomy" id="77055"/>
    <lineage>
        <taxon>Eukaryota</taxon>
        <taxon>Viridiplantae</taxon>
        <taxon>Streptophyta</taxon>
        <taxon>Embryophyta</taxon>
        <taxon>Tracheophyta</taxon>
        <taxon>Spermatophyta</taxon>
        <taxon>Magnoliopsida</taxon>
        <taxon>eudicotyledons</taxon>
        <taxon>Gunneridae</taxon>
        <taxon>Pentapetalae</taxon>
        <taxon>rosids</taxon>
        <taxon>fabids</taxon>
        <taxon>Malpighiales</taxon>
        <taxon>Salicaceae</taxon>
        <taxon>Flacourtieae</taxon>
        <taxon>Dovyalis</taxon>
    </lineage>
</organism>